<evidence type="ECO:0000256" key="5">
    <source>
        <dbReference type="ARBA" id="ARBA00022777"/>
    </source>
</evidence>
<keyword evidence="2" id="KW-0723">Serine/threonine-protein kinase</keyword>
<keyword evidence="5 10" id="KW-0418">Kinase</keyword>
<dbReference type="SUPFAM" id="SSF56112">
    <property type="entry name" value="Protein kinase-like (PK-like)"/>
    <property type="match status" value="1"/>
</dbReference>
<sequence>MRPTLRLLKPLLKAPATLPHHPVSAHVYRSVPLLASDVPVEEEGAPDYSPRHFYPVRLGEVFQDTYEVVAKLGYGGNSTVWLARDLLRYRFPEDRYVTLKVCRSDPPHRAAAQRELALSQHIRAANPWHPALKYVRTAKDAFELAAHTALVYEPMREPLWLFQRYRLGGAYPPALLKSTVRMLLYALDYLHTQCRIIHTDIKPENILLALESTALLDTLAAAERAQPSPRKILADRSIYRSRNDLGPLRSLPRFLRLTDFDVAVRGDGGEPLTHWAQPDDFRAPEVTLGRAWSYPADIWNLGVMLWNLLEGDSLCSGRDAYDAYDAGRQLAQITSILGPAPSDLLSGAVDAHLFYDEDGRLRADYGYGLGRVRLEDTITTLDGPEKALFVDFVGRMVRWRPEEREGAGELLGHAWLN</sequence>
<comment type="catalytic activity">
    <reaction evidence="7">
        <text>L-threonyl-[protein] + ATP = O-phospho-L-threonyl-[protein] + ADP + H(+)</text>
        <dbReference type="Rhea" id="RHEA:46608"/>
        <dbReference type="Rhea" id="RHEA-COMP:11060"/>
        <dbReference type="Rhea" id="RHEA-COMP:11605"/>
        <dbReference type="ChEBI" id="CHEBI:15378"/>
        <dbReference type="ChEBI" id="CHEBI:30013"/>
        <dbReference type="ChEBI" id="CHEBI:30616"/>
        <dbReference type="ChEBI" id="CHEBI:61977"/>
        <dbReference type="ChEBI" id="CHEBI:456216"/>
        <dbReference type="EC" id="2.7.11.1"/>
    </reaction>
</comment>
<dbReference type="Gene3D" id="1.10.510.10">
    <property type="entry name" value="Transferase(Phosphotransferase) domain 1"/>
    <property type="match status" value="1"/>
</dbReference>
<keyword evidence="3" id="KW-0808">Transferase</keyword>
<dbReference type="InterPro" id="IPR051334">
    <property type="entry name" value="SRPK"/>
</dbReference>
<accession>A0A165RCA9</accession>
<feature type="domain" description="Protein kinase" evidence="9">
    <location>
        <begin position="66"/>
        <end position="416"/>
    </location>
</feature>
<keyword evidence="11" id="KW-1185">Reference proteome</keyword>
<dbReference type="STRING" id="1314782.A0A165RCA9"/>
<evidence type="ECO:0000256" key="4">
    <source>
        <dbReference type="ARBA" id="ARBA00022741"/>
    </source>
</evidence>
<evidence type="ECO:0000313" key="10">
    <source>
        <dbReference type="EMBL" id="KZT23607.1"/>
    </source>
</evidence>
<gene>
    <name evidence="10" type="ORF">NEOLEDRAFT_1136416</name>
</gene>
<evidence type="ECO:0000256" key="1">
    <source>
        <dbReference type="ARBA" id="ARBA00012513"/>
    </source>
</evidence>
<dbReference type="PANTHER" id="PTHR47634:SF9">
    <property type="entry name" value="PROTEIN KINASE DOMAIN-CONTAINING PROTEIN-RELATED"/>
    <property type="match status" value="1"/>
</dbReference>
<evidence type="ECO:0000256" key="7">
    <source>
        <dbReference type="ARBA" id="ARBA00047899"/>
    </source>
</evidence>
<dbReference type="Proteomes" id="UP000076761">
    <property type="component" value="Unassembled WGS sequence"/>
</dbReference>
<name>A0A165RCA9_9AGAM</name>
<protein>
    <recommendedName>
        <fullName evidence="1">non-specific serine/threonine protein kinase</fullName>
        <ecNumber evidence="1">2.7.11.1</ecNumber>
    </recommendedName>
</protein>
<comment type="catalytic activity">
    <reaction evidence="8">
        <text>L-seryl-[protein] + ATP = O-phospho-L-seryl-[protein] + ADP + H(+)</text>
        <dbReference type="Rhea" id="RHEA:17989"/>
        <dbReference type="Rhea" id="RHEA-COMP:9863"/>
        <dbReference type="Rhea" id="RHEA-COMP:11604"/>
        <dbReference type="ChEBI" id="CHEBI:15378"/>
        <dbReference type="ChEBI" id="CHEBI:29999"/>
        <dbReference type="ChEBI" id="CHEBI:30616"/>
        <dbReference type="ChEBI" id="CHEBI:83421"/>
        <dbReference type="ChEBI" id="CHEBI:456216"/>
        <dbReference type="EC" id="2.7.11.1"/>
    </reaction>
</comment>
<keyword evidence="6" id="KW-0067">ATP-binding</keyword>
<dbReference type="GO" id="GO:0050684">
    <property type="term" value="P:regulation of mRNA processing"/>
    <property type="evidence" value="ECO:0007669"/>
    <property type="project" value="TreeGrafter"/>
</dbReference>
<evidence type="ECO:0000313" key="11">
    <source>
        <dbReference type="Proteomes" id="UP000076761"/>
    </source>
</evidence>
<dbReference type="Pfam" id="PF00069">
    <property type="entry name" value="Pkinase"/>
    <property type="match status" value="1"/>
</dbReference>
<organism evidence="10 11">
    <name type="scientific">Neolentinus lepideus HHB14362 ss-1</name>
    <dbReference type="NCBI Taxonomy" id="1314782"/>
    <lineage>
        <taxon>Eukaryota</taxon>
        <taxon>Fungi</taxon>
        <taxon>Dikarya</taxon>
        <taxon>Basidiomycota</taxon>
        <taxon>Agaricomycotina</taxon>
        <taxon>Agaricomycetes</taxon>
        <taxon>Gloeophyllales</taxon>
        <taxon>Gloeophyllaceae</taxon>
        <taxon>Neolentinus</taxon>
    </lineage>
</organism>
<evidence type="ECO:0000256" key="3">
    <source>
        <dbReference type="ARBA" id="ARBA00022679"/>
    </source>
</evidence>
<evidence type="ECO:0000256" key="6">
    <source>
        <dbReference type="ARBA" id="ARBA00022840"/>
    </source>
</evidence>
<dbReference type="InParanoid" id="A0A165RCA9"/>
<dbReference type="AlphaFoldDB" id="A0A165RCA9"/>
<dbReference type="SMART" id="SM00220">
    <property type="entry name" value="S_TKc"/>
    <property type="match status" value="1"/>
</dbReference>
<dbReference type="GO" id="GO:0005634">
    <property type="term" value="C:nucleus"/>
    <property type="evidence" value="ECO:0007669"/>
    <property type="project" value="TreeGrafter"/>
</dbReference>
<dbReference type="EC" id="2.7.11.1" evidence="1"/>
<dbReference type="Gene3D" id="3.30.200.20">
    <property type="entry name" value="Phosphorylase Kinase, domain 1"/>
    <property type="match status" value="1"/>
</dbReference>
<dbReference type="EMBL" id="KV425584">
    <property type="protein sequence ID" value="KZT23607.1"/>
    <property type="molecule type" value="Genomic_DNA"/>
</dbReference>
<keyword evidence="4" id="KW-0547">Nucleotide-binding</keyword>
<dbReference type="InterPro" id="IPR011009">
    <property type="entry name" value="Kinase-like_dom_sf"/>
</dbReference>
<dbReference type="InterPro" id="IPR000719">
    <property type="entry name" value="Prot_kinase_dom"/>
</dbReference>
<dbReference type="PROSITE" id="PS00108">
    <property type="entry name" value="PROTEIN_KINASE_ST"/>
    <property type="match status" value="1"/>
</dbReference>
<dbReference type="GO" id="GO:0004674">
    <property type="term" value="F:protein serine/threonine kinase activity"/>
    <property type="evidence" value="ECO:0007669"/>
    <property type="project" value="UniProtKB-KW"/>
</dbReference>
<proteinExistence type="predicted"/>
<dbReference type="GO" id="GO:0005737">
    <property type="term" value="C:cytoplasm"/>
    <property type="evidence" value="ECO:0007669"/>
    <property type="project" value="TreeGrafter"/>
</dbReference>
<evidence type="ECO:0000259" key="9">
    <source>
        <dbReference type="PROSITE" id="PS50011"/>
    </source>
</evidence>
<dbReference type="OrthoDB" id="5979581at2759"/>
<dbReference type="PROSITE" id="PS50011">
    <property type="entry name" value="PROTEIN_KINASE_DOM"/>
    <property type="match status" value="1"/>
</dbReference>
<dbReference type="InterPro" id="IPR008271">
    <property type="entry name" value="Ser/Thr_kinase_AS"/>
</dbReference>
<dbReference type="PANTHER" id="PTHR47634">
    <property type="entry name" value="PROTEIN KINASE DOMAIN-CONTAINING PROTEIN-RELATED"/>
    <property type="match status" value="1"/>
</dbReference>
<dbReference type="GO" id="GO:0005524">
    <property type="term" value="F:ATP binding"/>
    <property type="evidence" value="ECO:0007669"/>
    <property type="project" value="UniProtKB-KW"/>
</dbReference>
<evidence type="ECO:0000256" key="8">
    <source>
        <dbReference type="ARBA" id="ARBA00048679"/>
    </source>
</evidence>
<reference evidence="10 11" key="1">
    <citation type="journal article" date="2016" name="Mol. Biol. Evol.">
        <title>Comparative Genomics of Early-Diverging Mushroom-Forming Fungi Provides Insights into the Origins of Lignocellulose Decay Capabilities.</title>
        <authorList>
            <person name="Nagy L.G."/>
            <person name="Riley R."/>
            <person name="Tritt A."/>
            <person name="Adam C."/>
            <person name="Daum C."/>
            <person name="Floudas D."/>
            <person name="Sun H."/>
            <person name="Yadav J.S."/>
            <person name="Pangilinan J."/>
            <person name="Larsson K.H."/>
            <person name="Matsuura K."/>
            <person name="Barry K."/>
            <person name="Labutti K."/>
            <person name="Kuo R."/>
            <person name="Ohm R.A."/>
            <person name="Bhattacharya S.S."/>
            <person name="Shirouzu T."/>
            <person name="Yoshinaga Y."/>
            <person name="Martin F.M."/>
            <person name="Grigoriev I.V."/>
            <person name="Hibbett D.S."/>
        </authorList>
    </citation>
    <scope>NUCLEOTIDE SEQUENCE [LARGE SCALE GENOMIC DNA]</scope>
    <source>
        <strain evidence="10 11">HHB14362 ss-1</strain>
    </source>
</reference>
<dbReference type="GO" id="GO:0000245">
    <property type="term" value="P:spliceosomal complex assembly"/>
    <property type="evidence" value="ECO:0007669"/>
    <property type="project" value="TreeGrafter"/>
</dbReference>
<evidence type="ECO:0000256" key="2">
    <source>
        <dbReference type="ARBA" id="ARBA00022527"/>
    </source>
</evidence>